<dbReference type="RefSeq" id="WP_340274752.1">
    <property type="nucleotide sequence ID" value="NZ_JBAKIA010000007.1"/>
</dbReference>
<evidence type="ECO:0000313" key="2">
    <source>
        <dbReference type="Proteomes" id="UP001385499"/>
    </source>
</evidence>
<gene>
    <name evidence="1" type="primary">lptE</name>
    <name evidence="1" type="ORF">V6575_12625</name>
</gene>
<proteinExistence type="predicted"/>
<protein>
    <submittedName>
        <fullName evidence="1">LPS assembly lipoprotein LptE</fullName>
    </submittedName>
</protein>
<sequence>MSLLDLKTRSRKALFPLMASLVFAGLLTGCQVRPLYGSLDTSSRTGTTVQAELAAIDIDPISDKHSDSDATRTLYNQLTFNFERGAEGPEKLYRLRVLMDLNEAEVGVERLADVPAAYTLTMNTTFVLSDLNTQKTLMTGKSFATASYDFSSQRFANIRAKRDAEERAATAIASDIQARIAGHFASNR</sequence>
<dbReference type="EMBL" id="JBAKIA010000007">
    <property type="protein sequence ID" value="MEJ8474934.1"/>
    <property type="molecule type" value="Genomic_DNA"/>
</dbReference>
<dbReference type="Proteomes" id="UP001385499">
    <property type="component" value="Unassembled WGS sequence"/>
</dbReference>
<dbReference type="PROSITE" id="PS51257">
    <property type="entry name" value="PROKAR_LIPOPROTEIN"/>
    <property type="match status" value="1"/>
</dbReference>
<organism evidence="1 2">
    <name type="scientific">Roseibium algae</name>
    <dbReference type="NCBI Taxonomy" id="3123038"/>
    <lineage>
        <taxon>Bacteria</taxon>
        <taxon>Pseudomonadati</taxon>
        <taxon>Pseudomonadota</taxon>
        <taxon>Alphaproteobacteria</taxon>
        <taxon>Hyphomicrobiales</taxon>
        <taxon>Stappiaceae</taxon>
        <taxon>Roseibium</taxon>
    </lineage>
</organism>
<dbReference type="InterPro" id="IPR007485">
    <property type="entry name" value="LPS_assembly_LptE"/>
</dbReference>
<reference evidence="1 2" key="1">
    <citation type="submission" date="2024-02" db="EMBL/GenBank/DDBJ databases">
        <title>Roseibium algae sp. nov., isolated from marine alga (Grateloupia sp.), showing potential in myo-inositol conversion.</title>
        <authorList>
            <person name="Wang Y."/>
        </authorList>
    </citation>
    <scope>NUCLEOTIDE SEQUENCE [LARGE SCALE GENOMIC DNA]</scope>
    <source>
        <strain evidence="1 2">H3510</strain>
    </source>
</reference>
<accession>A0ABU8TL94</accession>
<name>A0ABU8TL94_9HYPH</name>
<dbReference type="Pfam" id="PF04390">
    <property type="entry name" value="LptE"/>
    <property type="match status" value="1"/>
</dbReference>
<keyword evidence="2" id="KW-1185">Reference proteome</keyword>
<evidence type="ECO:0000313" key="1">
    <source>
        <dbReference type="EMBL" id="MEJ8474934.1"/>
    </source>
</evidence>
<comment type="caution">
    <text evidence="1">The sequence shown here is derived from an EMBL/GenBank/DDBJ whole genome shotgun (WGS) entry which is preliminary data.</text>
</comment>
<keyword evidence="1" id="KW-0449">Lipoprotein</keyword>
<dbReference type="Gene3D" id="3.30.160.150">
    <property type="entry name" value="Lipoprotein like domain"/>
    <property type="match status" value="1"/>
</dbReference>